<dbReference type="Proteomes" id="UP000468638">
    <property type="component" value="Unassembled WGS sequence"/>
</dbReference>
<dbReference type="OrthoDB" id="9796521at2"/>
<dbReference type="EMBL" id="WMEQ01000014">
    <property type="protein sequence ID" value="MYL35110.1"/>
    <property type="molecule type" value="Genomic_DNA"/>
</dbReference>
<organism evidence="2 3">
    <name type="scientific">Pontibacillus yanchengensis</name>
    <dbReference type="NCBI Taxonomy" id="462910"/>
    <lineage>
        <taxon>Bacteria</taxon>
        <taxon>Bacillati</taxon>
        <taxon>Bacillota</taxon>
        <taxon>Bacilli</taxon>
        <taxon>Bacillales</taxon>
        <taxon>Bacillaceae</taxon>
        <taxon>Pontibacillus</taxon>
    </lineage>
</organism>
<evidence type="ECO:0000313" key="3">
    <source>
        <dbReference type="Proteomes" id="UP000468638"/>
    </source>
</evidence>
<feature type="domain" description="Glyoxalase/fosfomycin resistance/dioxygenase" evidence="1">
    <location>
        <begin position="25"/>
        <end position="125"/>
    </location>
</feature>
<dbReference type="InterPro" id="IPR029068">
    <property type="entry name" value="Glyas_Bleomycin-R_OHBP_Dase"/>
</dbReference>
<dbReference type="InterPro" id="IPR004360">
    <property type="entry name" value="Glyas_Fos-R_dOase_dom"/>
</dbReference>
<proteinExistence type="predicted"/>
<dbReference type="AlphaFoldDB" id="A0A6I5A2K1"/>
<dbReference type="Pfam" id="PF00903">
    <property type="entry name" value="Glyoxalase"/>
    <property type="match status" value="1"/>
</dbReference>
<dbReference type="RefSeq" id="WP_160847284.1">
    <property type="nucleotide sequence ID" value="NZ_WMEQ01000014.1"/>
</dbReference>
<name>A0A6I5A2K1_9BACI</name>
<dbReference type="PANTHER" id="PTHR36503">
    <property type="entry name" value="BLR2520 PROTEIN"/>
    <property type="match status" value="1"/>
</dbReference>
<dbReference type="SUPFAM" id="SSF54593">
    <property type="entry name" value="Glyoxalase/Bleomycin resistance protein/Dihydroxybiphenyl dioxygenase"/>
    <property type="match status" value="1"/>
</dbReference>
<evidence type="ECO:0000313" key="2">
    <source>
        <dbReference type="EMBL" id="MYL35110.1"/>
    </source>
</evidence>
<gene>
    <name evidence="2" type="ORF">GLW05_16135</name>
</gene>
<accession>A0A6I5A2K1</accession>
<comment type="caution">
    <text evidence="2">The sequence shown here is derived from an EMBL/GenBank/DDBJ whole genome shotgun (WGS) entry which is preliminary data.</text>
</comment>
<dbReference type="Gene3D" id="3.10.180.10">
    <property type="entry name" value="2,3-Dihydroxybiphenyl 1,2-Dioxygenase, domain 1"/>
    <property type="match status" value="1"/>
</dbReference>
<protein>
    <submittedName>
        <fullName evidence="2">Glyoxalase</fullName>
    </submittedName>
</protein>
<dbReference type="PANTHER" id="PTHR36503:SF1">
    <property type="entry name" value="BLR2520 PROTEIN"/>
    <property type="match status" value="1"/>
</dbReference>
<reference evidence="2 3" key="1">
    <citation type="submission" date="2019-11" db="EMBL/GenBank/DDBJ databases">
        <title>Genome sequences of 17 halophilic strains isolated from different environments.</title>
        <authorList>
            <person name="Furrow R.E."/>
        </authorList>
    </citation>
    <scope>NUCLEOTIDE SEQUENCE [LARGE SCALE GENOMIC DNA]</scope>
    <source>
        <strain evidence="2 3">22514_16_FS</strain>
    </source>
</reference>
<evidence type="ECO:0000259" key="1">
    <source>
        <dbReference type="Pfam" id="PF00903"/>
    </source>
</evidence>
<sequence>MVPQRISLITLGCKNLPVLRDFNAYLGWKETGHGYQDYAVFKTAGVMLSLYPLKSLANDTGLEAQKNTSSFKGVSFAINVDTPEQVDDTIGVVREAGGKILKEPSNEGHFRSACFADPEYNVWEIAYNPDSTFDERGAMLTI</sequence>